<dbReference type="EC" id="1.1.99.31" evidence="7"/>
<evidence type="ECO:0000259" key="6">
    <source>
        <dbReference type="PROSITE" id="PS51349"/>
    </source>
</evidence>
<dbReference type="InterPro" id="IPR008259">
    <property type="entry name" value="FMN_hydac_DH_AS"/>
</dbReference>
<proteinExistence type="inferred from homology"/>
<evidence type="ECO:0000256" key="2">
    <source>
        <dbReference type="ARBA" id="ARBA00022630"/>
    </source>
</evidence>
<dbReference type="PROSITE" id="PS51349">
    <property type="entry name" value="FMN_HYDROXY_ACID_DH_2"/>
    <property type="match status" value="1"/>
</dbReference>
<dbReference type="GO" id="GO:0033720">
    <property type="term" value="F:(S)-mandelate dehydrogenase activity"/>
    <property type="evidence" value="ECO:0007669"/>
    <property type="project" value="UniProtKB-EC"/>
</dbReference>
<comment type="cofactor">
    <cofactor evidence="1">
        <name>FMN</name>
        <dbReference type="ChEBI" id="CHEBI:58210"/>
    </cofactor>
</comment>
<dbReference type="InterPro" id="IPR013785">
    <property type="entry name" value="Aldolase_TIM"/>
</dbReference>
<dbReference type="InterPro" id="IPR012133">
    <property type="entry name" value="Alpha-hydoxy_acid_DH_FMN"/>
</dbReference>
<dbReference type="SUPFAM" id="SSF51395">
    <property type="entry name" value="FMN-linked oxidoreductases"/>
    <property type="match status" value="1"/>
</dbReference>
<feature type="domain" description="FMN hydroxy acid dehydrogenase" evidence="6">
    <location>
        <begin position="8"/>
        <end position="391"/>
    </location>
</feature>
<evidence type="ECO:0000313" key="8">
    <source>
        <dbReference type="Proteomes" id="UP001238467"/>
    </source>
</evidence>
<comment type="caution">
    <text evidence="7">The sequence shown here is derived from an EMBL/GenBank/DDBJ whole genome shotgun (WGS) entry which is preliminary data.</text>
</comment>
<dbReference type="PIRSF" id="PIRSF000138">
    <property type="entry name" value="Al-hdrx_acd_dh"/>
    <property type="match status" value="1"/>
</dbReference>
<dbReference type="InterPro" id="IPR000262">
    <property type="entry name" value="FMN-dep_DH"/>
</dbReference>
<comment type="similarity">
    <text evidence="5">Belongs to the FMN-dependent alpha-hydroxy acid dehydrogenase family.</text>
</comment>
<evidence type="ECO:0000256" key="5">
    <source>
        <dbReference type="ARBA" id="ARBA00024042"/>
    </source>
</evidence>
<organism evidence="7 8">
    <name type="scientific">Ancylobacter vacuolatus</name>
    <dbReference type="NCBI Taxonomy" id="223389"/>
    <lineage>
        <taxon>Bacteria</taxon>
        <taxon>Pseudomonadati</taxon>
        <taxon>Pseudomonadota</taxon>
        <taxon>Alphaproteobacteria</taxon>
        <taxon>Hyphomicrobiales</taxon>
        <taxon>Xanthobacteraceae</taxon>
        <taxon>Ancylobacter</taxon>
    </lineage>
</organism>
<dbReference type="RefSeq" id="WP_307061676.1">
    <property type="nucleotide sequence ID" value="NZ_JAUSUH010000007.1"/>
</dbReference>
<name>A0ABU0DJQ6_9HYPH</name>
<dbReference type="InterPro" id="IPR037396">
    <property type="entry name" value="FMN_HAD"/>
</dbReference>
<evidence type="ECO:0000256" key="3">
    <source>
        <dbReference type="ARBA" id="ARBA00022643"/>
    </source>
</evidence>
<accession>A0ABU0DJQ6</accession>
<evidence type="ECO:0000256" key="4">
    <source>
        <dbReference type="ARBA" id="ARBA00023002"/>
    </source>
</evidence>
<keyword evidence="3" id="KW-0288">FMN</keyword>
<gene>
    <name evidence="7" type="ORF">J2S76_003096</name>
</gene>
<protein>
    <submittedName>
        <fullName evidence="7">(S)-mandelate dehydrogenase</fullName>
        <ecNumber evidence="7">1.1.99.31</ecNumber>
    </submittedName>
</protein>
<evidence type="ECO:0000313" key="7">
    <source>
        <dbReference type="EMBL" id="MDQ0348662.1"/>
    </source>
</evidence>
<reference evidence="7 8" key="1">
    <citation type="submission" date="2023-07" db="EMBL/GenBank/DDBJ databases">
        <title>Genomic Encyclopedia of Type Strains, Phase IV (KMG-IV): sequencing the most valuable type-strain genomes for metagenomic binning, comparative biology and taxonomic classification.</title>
        <authorList>
            <person name="Goeker M."/>
        </authorList>
    </citation>
    <scope>NUCLEOTIDE SEQUENCE [LARGE SCALE GENOMIC DNA]</scope>
    <source>
        <strain evidence="7 8">DSM 1277</strain>
    </source>
</reference>
<dbReference type="Gene3D" id="3.20.20.70">
    <property type="entry name" value="Aldolase class I"/>
    <property type="match status" value="1"/>
</dbReference>
<dbReference type="PANTHER" id="PTHR10578:SF107">
    <property type="entry name" value="2-HYDROXYACID OXIDASE 1"/>
    <property type="match status" value="1"/>
</dbReference>
<dbReference type="Proteomes" id="UP001238467">
    <property type="component" value="Unassembled WGS sequence"/>
</dbReference>
<dbReference type="PROSITE" id="PS00557">
    <property type="entry name" value="FMN_HYDROXY_ACID_DH_1"/>
    <property type="match status" value="1"/>
</dbReference>
<dbReference type="PANTHER" id="PTHR10578">
    <property type="entry name" value="S -2-HYDROXY-ACID OXIDASE-RELATED"/>
    <property type="match status" value="1"/>
</dbReference>
<evidence type="ECO:0000256" key="1">
    <source>
        <dbReference type="ARBA" id="ARBA00001917"/>
    </source>
</evidence>
<keyword evidence="8" id="KW-1185">Reference proteome</keyword>
<dbReference type="EMBL" id="JAUSUH010000007">
    <property type="protein sequence ID" value="MDQ0348662.1"/>
    <property type="molecule type" value="Genomic_DNA"/>
</dbReference>
<keyword evidence="2" id="KW-0285">Flavoprotein</keyword>
<keyword evidence="4 7" id="KW-0560">Oxidoreductase</keyword>
<sequence length="398" mass="43615">MRRYYPGRDVERARSIEELRRMAVRRIPNFCREYLEGGAEDEITLRRNLGAFDRWAFLPRTLVDVTRRSQSIDLFGQAIAAPFLIGPTGFNGMLTRQGDLALARAAAAAGVPFTLSNVSNTPLEDIAEQAGGRLWMQVYLYRSRRFVHAIAERARHAGFEALIVTTDVPVYGNREWDARNFRAEARLTLRNLFDTACHPRWLCDVFLPDGMPRFRNLGELLPPGKDHAAGASAVLAQELDPSLNWQDIAWLRDLWPGKLIVKGILDPRDAEQARRIGADGVILSNHGGRQLDGAVSPLGVLPEVAALLKGHLTILIDGGFRRGSDIVKARALGADAILLGRATLYGLAAGGERGAARAIRLLALEVDRILALLGCTDIRNLGPDILRPVSTSPAGGQA</sequence>
<dbReference type="Pfam" id="PF01070">
    <property type="entry name" value="FMN_dh"/>
    <property type="match status" value="1"/>
</dbReference>